<accession>A0ACC5R0U7</accession>
<protein>
    <submittedName>
        <fullName evidence="1">6,7-dimethyl-8-ribityllumazine synthase</fullName>
        <ecNumber evidence="1">2.5.1.78</ecNumber>
    </submittedName>
</protein>
<organism evidence="1 2">
    <name type="scientific">Taklimakanibacter albus</name>
    <dbReference type="NCBI Taxonomy" id="2800327"/>
    <lineage>
        <taxon>Bacteria</taxon>
        <taxon>Pseudomonadati</taxon>
        <taxon>Pseudomonadota</taxon>
        <taxon>Alphaproteobacteria</taxon>
        <taxon>Hyphomicrobiales</taxon>
        <taxon>Aestuariivirgaceae</taxon>
        <taxon>Taklimakanibacter</taxon>
    </lineage>
</organism>
<evidence type="ECO:0000313" key="2">
    <source>
        <dbReference type="Proteomes" id="UP000616151"/>
    </source>
</evidence>
<keyword evidence="2" id="KW-1185">Reference proteome</keyword>
<dbReference type="EMBL" id="JAENHL010000006">
    <property type="protein sequence ID" value="MBK1866269.1"/>
    <property type="molecule type" value="Genomic_DNA"/>
</dbReference>
<reference evidence="1" key="1">
    <citation type="submission" date="2021-01" db="EMBL/GenBank/DDBJ databases">
        <authorList>
            <person name="Sun Q."/>
        </authorList>
    </citation>
    <scope>NUCLEOTIDE SEQUENCE</scope>
    <source>
        <strain evidence="1">YIM B02566</strain>
    </source>
</reference>
<comment type="caution">
    <text evidence="1">The sequence shown here is derived from an EMBL/GenBank/DDBJ whole genome shotgun (WGS) entry which is preliminary data.</text>
</comment>
<name>A0ACC5R0U7_9HYPH</name>
<dbReference type="Proteomes" id="UP000616151">
    <property type="component" value="Unassembled WGS sequence"/>
</dbReference>
<dbReference type="EC" id="2.5.1.78" evidence="1"/>
<evidence type="ECO:0000313" key="1">
    <source>
        <dbReference type="EMBL" id="MBK1866269.1"/>
    </source>
</evidence>
<sequence>MKRDKTTAAAVKTKAHLLIIEARFYADICDELAKGAIAAIEKAGATWERVDVPGALEIPGGIALAAKSKRFDGFVALGCVLRGETTHYEIVSGESARGIMDLTMTGLIIGNGILTCENEIQAWARARVTEMDKGGGAADTALAMIRFARSIKKRQRKS</sequence>
<proteinExistence type="predicted"/>
<keyword evidence="1" id="KW-0808">Transferase</keyword>
<gene>
    <name evidence="1" type="ORF">JHL16_07880</name>
</gene>